<evidence type="ECO:0000259" key="6">
    <source>
        <dbReference type="PROSITE" id="PS50982"/>
    </source>
</evidence>
<dbReference type="InterPro" id="IPR016177">
    <property type="entry name" value="DNA-bd_dom_sf"/>
</dbReference>
<dbReference type="Pfam" id="PF01429">
    <property type="entry name" value="MBD"/>
    <property type="match status" value="1"/>
</dbReference>
<dbReference type="Pfam" id="PF02902">
    <property type="entry name" value="Peptidase_C48"/>
    <property type="match status" value="1"/>
</dbReference>
<dbReference type="InterPro" id="IPR044613">
    <property type="entry name" value="Nep1/2-like"/>
</dbReference>
<dbReference type="GO" id="GO:0006508">
    <property type="term" value="P:proteolysis"/>
    <property type="evidence" value="ECO:0007669"/>
    <property type="project" value="UniProtKB-KW"/>
</dbReference>
<name>A0A1B6LVU4_9HEMI</name>
<dbReference type="EMBL" id="GEBQ01012190">
    <property type="protein sequence ID" value="JAT27787.1"/>
    <property type="molecule type" value="Transcribed_RNA"/>
</dbReference>
<dbReference type="PANTHER" id="PTHR46468:SF1">
    <property type="entry name" value="SENTRIN-SPECIFIC PROTEASE 8"/>
    <property type="match status" value="1"/>
</dbReference>
<evidence type="ECO:0000259" key="5">
    <source>
        <dbReference type="PROSITE" id="PS50600"/>
    </source>
</evidence>
<dbReference type="PROSITE" id="PS50600">
    <property type="entry name" value="ULP_PROTEASE"/>
    <property type="match status" value="1"/>
</dbReference>
<dbReference type="Gene3D" id="3.30.890.10">
    <property type="entry name" value="Methyl-cpg-binding Protein 2, Chain A"/>
    <property type="match status" value="1"/>
</dbReference>
<dbReference type="Gene3D" id="3.40.395.10">
    <property type="entry name" value="Adenoviral Proteinase, Chain A"/>
    <property type="match status" value="1"/>
</dbReference>
<feature type="domain" description="MBD" evidence="6">
    <location>
        <begin position="1"/>
        <end position="70"/>
    </location>
</feature>
<reference evidence="7" key="1">
    <citation type="submission" date="2015-11" db="EMBL/GenBank/DDBJ databases">
        <title>De novo transcriptome assembly of four potential Pierce s Disease insect vectors from Arizona vineyards.</title>
        <authorList>
            <person name="Tassone E.E."/>
        </authorList>
    </citation>
    <scope>NUCLEOTIDE SEQUENCE</scope>
</reference>
<dbReference type="AlphaFoldDB" id="A0A1B6LVU4"/>
<organism evidence="7">
    <name type="scientific">Graphocephala atropunctata</name>
    <dbReference type="NCBI Taxonomy" id="36148"/>
    <lineage>
        <taxon>Eukaryota</taxon>
        <taxon>Metazoa</taxon>
        <taxon>Ecdysozoa</taxon>
        <taxon>Arthropoda</taxon>
        <taxon>Hexapoda</taxon>
        <taxon>Insecta</taxon>
        <taxon>Pterygota</taxon>
        <taxon>Neoptera</taxon>
        <taxon>Paraneoptera</taxon>
        <taxon>Hemiptera</taxon>
        <taxon>Auchenorrhyncha</taxon>
        <taxon>Membracoidea</taxon>
        <taxon>Cicadellidae</taxon>
        <taxon>Cicadellinae</taxon>
        <taxon>Cicadellini</taxon>
        <taxon>Graphocephala</taxon>
    </lineage>
</organism>
<dbReference type="GO" id="GO:0003677">
    <property type="term" value="F:DNA binding"/>
    <property type="evidence" value="ECO:0007669"/>
    <property type="project" value="InterPro"/>
</dbReference>
<dbReference type="InterPro" id="IPR001739">
    <property type="entry name" value="Methyl_CpG_DNA-bd"/>
</dbReference>
<dbReference type="InterPro" id="IPR038765">
    <property type="entry name" value="Papain-like_cys_pep_sf"/>
</dbReference>
<protein>
    <recommendedName>
        <fullName evidence="8">Ubiquitin-like protease family profile domain-containing protein</fullName>
    </recommendedName>
</protein>
<dbReference type="SMART" id="SM00391">
    <property type="entry name" value="MBD"/>
    <property type="match status" value="1"/>
</dbReference>
<evidence type="ECO:0000313" key="7">
    <source>
        <dbReference type="EMBL" id="JAT27787.1"/>
    </source>
</evidence>
<evidence type="ECO:0008006" key="8">
    <source>
        <dbReference type="Google" id="ProtNLM"/>
    </source>
</evidence>
<evidence type="ECO:0000256" key="2">
    <source>
        <dbReference type="ARBA" id="ARBA00022670"/>
    </source>
</evidence>
<dbReference type="CDD" id="cd01396">
    <property type="entry name" value="MeCP2_MBD"/>
    <property type="match status" value="1"/>
</dbReference>
<evidence type="ECO:0000256" key="4">
    <source>
        <dbReference type="ARBA" id="ARBA00022807"/>
    </source>
</evidence>
<keyword evidence="3" id="KW-0378">Hydrolase</keyword>
<dbReference type="GO" id="GO:0000338">
    <property type="term" value="P:protein deneddylation"/>
    <property type="evidence" value="ECO:0007669"/>
    <property type="project" value="TreeGrafter"/>
</dbReference>
<gene>
    <name evidence="7" type="ORF">g.35693</name>
</gene>
<proteinExistence type="inferred from homology"/>
<comment type="similarity">
    <text evidence="1">Belongs to the peptidase C48 family.</text>
</comment>
<accession>A0A1B6LVU4</accession>
<dbReference type="PROSITE" id="PS50982">
    <property type="entry name" value="MBD"/>
    <property type="match status" value="1"/>
</dbReference>
<evidence type="ECO:0000256" key="1">
    <source>
        <dbReference type="ARBA" id="ARBA00005234"/>
    </source>
</evidence>
<keyword evidence="4" id="KW-0788">Thiol protease</keyword>
<feature type="domain" description="Ubiquitin-like protease family profile" evidence="5">
    <location>
        <begin position="136"/>
        <end position="296"/>
    </location>
</feature>
<dbReference type="SUPFAM" id="SSF54171">
    <property type="entry name" value="DNA-binding domain"/>
    <property type="match status" value="1"/>
</dbReference>
<dbReference type="GO" id="GO:0008234">
    <property type="term" value="F:cysteine-type peptidase activity"/>
    <property type="evidence" value="ECO:0007669"/>
    <property type="project" value="UniProtKB-KW"/>
</dbReference>
<dbReference type="InterPro" id="IPR003653">
    <property type="entry name" value="Peptidase_C48_C"/>
</dbReference>
<keyword evidence="2" id="KW-0645">Protease</keyword>
<evidence type="ECO:0000256" key="3">
    <source>
        <dbReference type="ARBA" id="ARBA00022801"/>
    </source>
</evidence>
<dbReference type="PANTHER" id="PTHR46468">
    <property type="entry name" value="SENTRIN-SPECIFIC PROTEASE 8"/>
    <property type="match status" value="1"/>
</dbReference>
<sequence>MTLQNKQLVPPGWSRKEVMRKKGLSVGTVDVYISSPTGKLFRSKKELIQYLIKNKLPYKIDDFDFSIVKKLSLTAESATKNSLSPSPSISMEIDLRSCSSENDSVLSDTSGCLQFEKAAMLSPTDQPQQTATKNSSNERLSLIVSLLEGEWVMDDAISAYISLIDTVIDKKYCIHLMNPAISHAVKNFEDSEDILSHLKLETKSFILVPINDSECFSHKISGSHWSLLLYVKSLCKFYHFDSIGSHNFQSANKTAKKLSKHLSIQEENIQIEACKTPQQQNSNDCGVYMILIMETVLAKILNSVSSDSFSRMFETIKNFKELNIWSKRAELALVVYGSQRFHLHMRQILTQMLMPKPIHVVPIENYLKHAEK</sequence>
<dbReference type="GO" id="GO:0019784">
    <property type="term" value="F:deNEDDylase activity"/>
    <property type="evidence" value="ECO:0007669"/>
    <property type="project" value="InterPro"/>
</dbReference>
<dbReference type="SUPFAM" id="SSF54001">
    <property type="entry name" value="Cysteine proteinases"/>
    <property type="match status" value="1"/>
</dbReference>